<dbReference type="OrthoDB" id="6612291at2759"/>
<dbReference type="FunFam" id="1.20.1250.20:FF:000090">
    <property type="entry name" value="MFS sugar transporter, putative"/>
    <property type="match status" value="1"/>
</dbReference>
<dbReference type="RefSeq" id="XP_660188.1">
    <property type="nucleotide sequence ID" value="XM_655096.1"/>
</dbReference>
<evidence type="ECO:0000313" key="10">
    <source>
        <dbReference type="EMBL" id="CBF87147.1"/>
    </source>
</evidence>
<dbReference type="HOGENOM" id="CLU_001265_30_3_1"/>
<organism evidence="10 11">
    <name type="scientific">Emericella nidulans (strain FGSC A4 / ATCC 38163 / CBS 112.46 / NRRL 194 / M139)</name>
    <name type="common">Aspergillus nidulans</name>
    <dbReference type="NCBI Taxonomy" id="227321"/>
    <lineage>
        <taxon>Eukaryota</taxon>
        <taxon>Fungi</taxon>
        <taxon>Dikarya</taxon>
        <taxon>Ascomycota</taxon>
        <taxon>Pezizomycotina</taxon>
        <taxon>Eurotiomycetes</taxon>
        <taxon>Eurotiomycetidae</taxon>
        <taxon>Eurotiales</taxon>
        <taxon>Aspergillaceae</taxon>
        <taxon>Aspergillus</taxon>
        <taxon>Aspergillus subgen. Nidulantes</taxon>
    </lineage>
</organism>
<evidence type="ECO:0000256" key="3">
    <source>
        <dbReference type="ARBA" id="ARBA00022448"/>
    </source>
</evidence>
<dbReference type="VEuPathDB" id="FungiDB:AN2584"/>
<evidence type="ECO:0000313" key="11">
    <source>
        <dbReference type="Proteomes" id="UP000000560"/>
    </source>
</evidence>
<dbReference type="Gene3D" id="1.20.1250.20">
    <property type="entry name" value="MFS general substrate transporter like domains"/>
    <property type="match status" value="1"/>
</dbReference>
<evidence type="ECO:0000256" key="2">
    <source>
        <dbReference type="ARBA" id="ARBA00010992"/>
    </source>
</evidence>
<keyword evidence="6 8" id="KW-0472">Membrane</keyword>
<dbReference type="InParanoid" id="Q5BA46"/>
<dbReference type="NCBIfam" id="TIGR00879">
    <property type="entry name" value="SP"/>
    <property type="match status" value="1"/>
</dbReference>
<dbReference type="InterPro" id="IPR005828">
    <property type="entry name" value="MFS_sugar_transport-like"/>
</dbReference>
<evidence type="ECO:0000256" key="4">
    <source>
        <dbReference type="ARBA" id="ARBA00022692"/>
    </source>
</evidence>
<evidence type="ECO:0000256" key="7">
    <source>
        <dbReference type="RuleBase" id="RU003346"/>
    </source>
</evidence>
<dbReference type="Proteomes" id="UP000000560">
    <property type="component" value="Chromosome VII"/>
</dbReference>
<dbReference type="InterPro" id="IPR003663">
    <property type="entry name" value="Sugar/inositol_transpt"/>
</dbReference>
<evidence type="ECO:0000256" key="6">
    <source>
        <dbReference type="ARBA" id="ARBA00023136"/>
    </source>
</evidence>
<dbReference type="PROSITE" id="PS50850">
    <property type="entry name" value="MFS"/>
    <property type="match status" value="1"/>
</dbReference>
<reference evidence="11" key="2">
    <citation type="journal article" date="2009" name="Fungal Genet. Biol.">
        <title>The 2008 update of the Aspergillus nidulans genome annotation: a community effort.</title>
        <authorList>
            <person name="Wortman J.R."/>
            <person name="Gilsenan J.M."/>
            <person name="Joardar V."/>
            <person name="Deegan J."/>
            <person name="Clutterbuck J."/>
            <person name="Andersen M.R."/>
            <person name="Archer D."/>
            <person name="Bencina M."/>
            <person name="Braus G."/>
            <person name="Coutinho P."/>
            <person name="von Dohren H."/>
            <person name="Doonan J."/>
            <person name="Driessen A.J."/>
            <person name="Durek P."/>
            <person name="Espeso E."/>
            <person name="Fekete E."/>
            <person name="Flipphi M."/>
            <person name="Estrada C.G."/>
            <person name="Geysens S."/>
            <person name="Goldman G."/>
            <person name="de Groot P.W."/>
            <person name="Hansen K."/>
            <person name="Harris S.D."/>
            <person name="Heinekamp T."/>
            <person name="Helmstaedt K."/>
            <person name="Henrissat B."/>
            <person name="Hofmann G."/>
            <person name="Homan T."/>
            <person name="Horio T."/>
            <person name="Horiuchi H."/>
            <person name="James S."/>
            <person name="Jones M."/>
            <person name="Karaffa L."/>
            <person name="Karanyi Z."/>
            <person name="Kato M."/>
            <person name="Keller N."/>
            <person name="Kelly D.E."/>
            <person name="Kiel J.A."/>
            <person name="Kim J.M."/>
            <person name="van der Klei I.J."/>
            <person name="Klis F.M."/>
            <person name="Kovalchuk A."/>
            <person name="Krasevec N."/>
            <person name="Kubicek C.P."/>
            <person name="Liu B."/>
            <person name="Maccabe A."/>
            <person name="Meyer V."/>
            <person name="Mirabito P."/>
            <person name="Miskei M."/>
            <person name="Mos M."/>
            <person name="Mullins J."/>
            <person name="Nelson D.R."/>
            <person name="Nielsen J."/>
            <person name="Oakley B.R."/>
            <person name="Osmani S.A."/>
            <person name="Pakula T."/>
            <person name="Paszewski A."/>
            <person name="Paulsen I."/>
            <person name="Pilsyk S."/>
            <person name="Pocsi I."/>
            <person name="Punt P.J."/>
            <person name="Ram A.F."/>
            <person name="Ren Q."/>
            <person name="Robellet X."/>
            <person name="Robson G."/>
            <person name="Seiboth B."/>
            <person name="van Solingen P."/>
            <person name="Specht T."/>
            <person name="Sun J."/>
            <person name="Taheri-Talesh N."/>
            <person name="Takeshita N."/>
            <person name="Ussery D."/>
            <person name="vanKuyk P.A."/>
            <person name="Visser H."/>
            <person name="van de Vondervoort P.J."/>
            <person name="de Vries R.P."/>
            <person name="Walton J."/>
            <person name="Xiang X."/>
            <person name="Xiong Y."/>
            <person name="Zeng A.P."/>
            <person name="Brandt B.W."/>
            <person name="Cornell M.J."/>
            <person name="van den Hondel C.A."/>
            <person name="Visser J."/>
            <person name="Oliver S.G."/>
            <person name="Turner G."/>
        </authorList>
    </citation>
    <scope>GENOME REANNOTATION</scope>
    <source>
        <strain evidence="11">FGSC A4 / ATCC 38163 / CBS 112.46 / NRRL 194 / M139</strain>
    </source>
</reference>
<dbReference type="PANTHER" id="PTHR48022:SF45">
    <property type="entry name" value="MAJOR FACILITATOR SUPERFAMILY (MFS) PROFILE DOMAIN-CONTAINING PROTEIN-RELATED"/>
    <property type="match status" value="1"/>
</dbReference>
<dbReference type="GO" id="GO:0005351">
    <property type="term" value="F:carbohydrate:proton symporter activity"/>
    <property type="evidence" value="ECO:0000318"/>
    <property type="project" value="GO_Central"/>
</dbReference>
<dbReference type="Pfam" id="PF00083">
    <property type="entry name" value="Sugar_tr"/>
    <property type="match status" value="1"/>
</dbReference>
<dbReference type="GO" id="GO:0008643">
    <property type="term" value="P:carbohydrate transport"/>
    <property type="evidence" value="ECO:0000318"/>
    <property type="project" value="GO_Central"/>
</dbReference>
<reference evidence="11" key="1">
    <citation type="journal article" date="2005" name="Nature">
        <title>Sequencing of Aspergillus nidulans and comparative analysis with A. fumigatus and A. oryzae.</title>
        <authorList>
            <person name="Galagan J.E."/>
            <person name="Calvo S.E."/>
            <person name="Cuomo C."/>
            <person name="Ma L.J."/>
            <person name="Wortman J.R."/>
            <person name="Batzoglou S."/>
            <person name="Lee S.I."/>
            <person name="Basturkmen M."/>
            <person name="Spevak C.C."/>
            <person name="Clutterbuck J."/>
            <person name="Kapitonov V."/>
            <person name="Jurka J."/>
            <person name="Scazzocchio C."/>
            <person name="Farman M."/>
            <person name="Butler J."/>
            <person name="Purcell S."/>
            <person name="Harris S."/>
            <person name="Braus G.H."/>
            <person name="Draht O."/>
            <person name="Busch S."/>
            <person name="D'Enfert C."/>
            <person name="Bouchier C."/>
            <person name="Goldman G.H."/>
            <person name="Bell-Pedersen D."/>
            <person name="Griffiths-Jones S."/>
            <person name="Doonan J.H."/>
            <person name="Yu J."/>
            <person name="Vienken K."/>
            <person name="Pain A."/>
            <person name="Freitag M."/>
            <person name="Selker E.U."/>
            <person name="Archer D.B."/>
            <person name="Penalva M.A."/>
            <person name="Oakley B.R."/>
            <person name="Momany M."/>
            <person name="Tanaka T."/>
            <person name="Kumagai T."/>
            <person name="Asai K."/>
            <person name="Machida M."/>
            <person name="Nierman W.C."/>
            <person name="Denning D.W."/>
            <person name="Caddick M."/>
            <person name="Hynes M."/>
            <person name="Paoletti M."/>
            <person name="Fischer R."/>
            <person name="Miller B."/>
            <person name="Dyer P."/>
            <person name="Sachs M.S."/>
            <person name="Osmani S.A."/>
            <person name="Birren B.W."/>
        </authorList>
    </citation>
    <scope>NUCLEOTIDE SEQUENCE [LARGE SCALE GENOMIC DNA]</scope>
    <source>
        <strain evidence="11">FGSC A4 / ATCC 38163 / CBS 112.46 / NRRL 194 / M139</strain>
    </source>
</reference>
<evidence type="ECO:0000256" key="5">
    <source>
        <dbReference type="ARBA" id="ARBA00022989"/>
    </source>
</evidence>
<dbReference type="PROSITE" id="PS00216">
    <property type="entry name" value="SUGAR_TRANSPORT_1"/>
    <property type="match status" value="1"/>
</dbReference>
<dbReference type="eggNOG" id="KOG0254">
    <property type="taxonomic scope" value="Eukaryota"/>
</dbReference>
<dbReference type="PANTHER" id="PTHR48022">
    <property type="entry name" value="PLASTIDIC GLUCOSE TRANSPORTER 4"/>
    <property type="match status" value="1"/>
</dbReference>
<dbReference type="GO" id="GO:0016020">
    <property type="term" value="C:membrane"/>
    <property type="evidence" value="ECO:0000318"/>
    <property type="project" value="GO_Central"/>
</dbReference>
<feature type="transmembrane region" description="Helical" evidence="8">
    <location>
        <begin position="192"/>
        <end position="213"/>
    </location>
</feature>
<evidence type="ECO:0000256" key="8">
    <source>
        <dbReference type="SAM" id="Phobius"/>
    </source>
</evidence>
<dbReference type="OMA" id="RVAMSAI"/>
<feature type="transmembrane region" description="Helical" evidence="8">
    <location>
        <begin position="380"/>
        <end position="403"/>
    </location>
</feature>
<feature type="transmembrane region" description="Helical" evidence="8">
    <location>
        <begin position="101"/>
        <end position="121"/>
    </location>
</feature>
<feature type="transmembrane region" description="Helical" evidence="8">
    <location>
        <begin position="322"/>
        <end position="342"/>
    </location>
</feature>
<keyword evidence="4 8" id="KW-0812">Transmembrane</keyword>
<comment type="similarity">
    <text evidence="2 7">Belongs to the major facilitator superfamily. Sugar transporter (TC 2.A.1.1) family.</text>
</comment>
<evidence type="ECO:0000259" key="9">
    <source>
        <dbReference type="PROSITE" id="PS50850"/>
    </source>
</evidence>
<feature type="transmembrane region" description="Helical" evidence="8">
    <location>
        <begin position="74"/>
        <end position="94"/>
    </location>
</feature>
<evidence type="ECO:0000256" key="1">
    <source>
        <dbReference type="ARBA" id="ARBA00004141"/>
    </source>
</evidence>
<dbReference type="InterPro" id="IPR050360">
    <property type="entry name" value="MFS_Sugar_Transporters"/>
</dbReference>
<keyword evidence="3 7" id="KW-0813">Transport</keyword>
<feature type="transmembrane region" description="Helical" evidence="8">
    <location>
        <begin position="21"/>
        <end position="39"/>
    </location>
</feature>
<accession>Q5BA46</accession>
<dbReference type="InterPro" id="IPR020846">
    <property type="entry name" value="MFS_dom"/>
</dbReference>
<feature type="transmembrane region" description="Helical" evidence="8">
    <location>
        <begin position="161"/>
        <end position="180"/>
    </location>
</feature>
<feature type="transmembrane region" description="Helical" evidence="8">
    <location>
        <begin position="349"/>
        <end position="368"/>
    </location>
</feature>
<dbReference type="GeneID" id="2874988"/>
<keyword evidence="10" id="KW-0762">Sugar transport</keyword>
<gene>
    <name evidence="10" type="ORF">ANIA_02584</name>
</gene>
<dbReference type="KEGG" id="ani:ANIA_02584"/>
<dbReference type="SUPFAM" id="SSF103473">
    <property type="entry name" value="MFS general substrate transporter"/>
    <property type="match status" value="1"/>
</dbReference>
<feature type="transmembrane region" description="Helical" evidence="8">
    <location>
        <begin position="127"/>
        <end position="149"/>
    </location>
</feature>
<feature type="transmembrane region" description="Helical" evidence="8">
    <location>
        <begin position="279"/>
        <end position="302"/>
    </location>
</feature>
<dbReference type="EMBL" id="BN001307">
    <property type="protein sequence ID" value="CBF87147.1"/>
    <property type="molecule type" value="Genomic_DNA"/>
</dbReference>
<name>Q5BA46_EMENI</name>
<dbReference type="AlphaFoldDB" id="Q5BA46"/>
<sequence length="524" mass="57781">MSDRVTTIFGARGKLLHSLQVLLIGAPAFVIFGYNQAGLGPLATLNSWVATFPDIDTVHTTGVEKSENSTKKGAVIAAFQLGALIGALSTTFFSDRFGRRMSIFIGAILTIIGQVLQVASYSLPQFVVGRIILGIGTGQFNVAVPVWQSESSAAKNRGQHVIIDGMFMCLGYALCNWIDFGLSRIEESTTQWRVPLAIALLPSLMILFSVFLFPESPRWLVQANRIELAERSLSALKGDEASPEEIRAEIAGIQTSLELTSHAKASLMEIFSKDDQDKLLYRFILCMMLQFFQQMCGGNLISVYASTIFEENLGMSESLSKILASCALTWKFLCCFISFWAIDRLGRRICFIVSGSGMACCMMAMAITNSMGEDNKGASIASAVFIFLFNCFYPIGFLGGNFLYASEVAPARLRVAMSAFSAANHWLWNFVVVMVTPVALDTIGYKYYVMYTVLSACIPISVYFFYPETMNRNLELINQVFRDASSPWEIVSMARKLPQGEVAEAQLAAIHKKDGTELEMKEEA</sequence>
<dbReference type="PRINTS" id="PR00171">
    <property type="entry name" value="SUGRTRNSPORT"/>
</dbReference>
<dbReference type="InterPro" id="IPR036259">
    <property type="entry name" value="MFS_trans_sf"/>
</dbReference>
<keyword evidence="5 8" id="KW-1133">Transmembrane helix</keyword>
<comment type="subcellular location">
    <subcellularLocation>
        <location evidence="1">Membrane</location>
        <topology evidence="1">Multi-pass membrane protein</topology>
    </subcellularLocation>
</comment>
<feature type="domain" description="Major facilitator superfamily (MFS) profile" evidence="9">
    <location>
        <begin position="21"/>
        <end position="470"/>
    </location>
</feature>
<accession>C8VKK4</accession>
<protein>
    <submittedName>
        <fullName evidence="10">MFS sugar transporter, putative (AFU_orthologue AFUA_8G01180)</fullName>
    </submittedName>
</protein>
<feature type="transmembrane region" description="Helical" evidence="8">
    <location>
        <begin position="447"/>
        <end position="466"/>
    </location>
</feature>
<proteinExistence type="inferred from homology"/>
<keyword evidence="11" id="KW-1185">Reference proteome</keyword>
<dbReference type="InterPro" id="IPR005829">
    <property type="entry name" value="Sugar_transporter_CS"/>
</dbReference>